<keyword evidence="3" id="KW-1185">Reference proteome</keyword>
<name>A0ABV5WPJ6_9BACI</name>
<reference evidence="2 3" key="1">
    <citation type="submission" date="2024-09" db="EMBL/GenBank/DDBJ databases">
        <authorList>
            <person name="Sun Q."/>
            <person name="Mori K."/>
        </authorList>
    </citation>
    <scope>NUCLEOTIDE SEQUENCE [LARGE SCALE GENOMIC DNA]</scope>
    <source>
        <strain evidence="2 3">JCM 11201</strain>
    </source>
</reference>
<dbReference type="InterPro" id="IPR014957">
    <property type="entry name" value="IDEAL_dom"/>
</dbReference>
<gene>
    <name evidence="2" type="ORF">ACFFMS_30450</name>
</gene>
<evidence type="ECO:0000259" key="1">
    <source>
        <dbReference type="Pfam" id="PF08858"/>
    </source>
</evidence>
<accession>A0ABV5WPJ6</accession>
<evidence type="ECO:0000313" key="3">
    <source>
        <dbReference type="Proteomes" id="UP001589609"/>
    </source>
</evidence>
<proteinExistence type="predicted"/>
<dbReference type="Proteomes" id="UP001589609">
    <property type="component" value="Unassembled WGS sequence"/>
</dbReference>
<organism evidence="2 3">
    <name type="scientific">Ectobacillus funiculus</name>
    <dbReference type="NCBI Taxonomy" id="137993"/>
    <lineage>
        <taxon>Bacteria</taxon>
        <taxon>Bacillati</taxon>
        <taxon>Bacillota</taxon>
        <taxon>Bacilli</taxon>
        <taxon>Bacillales</taxon>
        <taxon>Bacillaceae</taxon>
        <taxon>Ectobacillus</taxon>
    </lineage>
</organism>
<dbReference type="EMBL" id="JBHMAF010000199">
    <property type="protein sequence ID" value="MFB9762549.1"/>
    <property type="molecule type" value="Genomic_DNA"/>
</dbReference>
<protein>
    <submittedName>
        <fullName evidence="2">IDEAL domain-containing protein</fullName>
    </submittedName>
</protein>
<dbReference type="Pfam" id="PF08858">
    <property type="entry name" value="IDEAL"/>
    <property type="match status" value="1"/>
</dbReference>
<evidence type="ECO:0000313" key="2">
    <source>
        <dbReference type="EMBL" id="MFB9762549.1"/>
    </source>
</evidence>
<feature type="domain" description="IDEAL" evidence="1">
    <location>
        <begin position="83"/>
        <end position="111"/>
    </location>
</feature>
<dbReference type="RefSeq" id="WP_379952446.1">
    <property type="nucleotide sequence ID" value="NZ_JBHMAF010000199.1"/>
</dbReference>
<comment type="caution">
    <text evidence="2">The sequence shown here is derived from an EMBL/GenBank/DDBJ whole genome shotgun (WGS) entry which is preliminary data.</text>
</comment>
<sequence>MNSNFITLKSFEYELNCNCPERHPIYFSAGDILTIEEERRYVDGMGWYVLITINDEYNMFMFLEDIEHLRMKGTICAISDLDLRINYLRFKVNEALDTRDKEAFLIFSSELGKVMNLREGLVS</sequence>